<name>A0ABS7TNA7_9BACT</name>
<feature type="repeat" description="WD" evidence="3">
    <location>
        <begin position="135"/>
        <end position="178"/>
    </location>
</feature>
<dbReference type="PROSITE" id="PS00678">
    <property type="entry name" value="WD_REPEATS_1"/>
    <property type="match status" value="4"/>
</dbReference>
<dbReference type="PANTHER" id="PTHR19879:SF9">
    <property type="entry name" value="TRANSCRIPTION INITIATION FACTOR TFIID SUBUNIT 5"/>
    <property type="match status" value="1"/>
</dbReference>
<organism evidence="5 6">
    <name type="scientific">Nannocystis pusilla</name>
    <dbReference type="NCBI Taxonomy" id="889268"/>
    <lineage>
        <taxon>Bacteria</taxon>
        <taxon>Pseudomonadati</taxon>
        <taxon>Myxococcota</taxon>
        <taxon>Polyangia</taxon>
        <taxon>Nannocystales</taxon>
        <taxon>Nannocystaceae</taxon>
        <taxon>Nannocystis</taxon>
    </lineage>
</organism>
<dbReference type="InterPro" id="IPR001680">
    <property type="entry name" value="WD40_rpt"/>
</dbReference>
<gene>
    <name evidence="5" type="ORF">K7C98_10560</name>
</gene>
<feature type="repeat" description="WD" evidence="3">
    <location>
        <begin position="611"/>
        <end position="652"/>
    </location>
</feature>
<reference evidence="5" key="1">
    <citation type="submission" date="2021-08" db="EMBL/GenBank/DDBJ databases">
        <authorList>
            <person name="Stevens D.C."/>
        </authorList>
    </citation>
    <scope>NUCLEOTIDE SEQUENCE</scope>
    <source>
        <strain evidence="5">DSM 53165</strain>
    </source>
</reference>
<evidence type="ECO:0000313" key="5">
    <source>
        <dbReference type="EMBL" id="MBZ5709704.1"/>
    </source>
</evidence>
<keyword evidence="1 3" id="KW-0853">WD repeat</keyword>
<evidence type="ECO:0000256" key="3">
    <source>
        <dbReference type="PROSITE-ProRule" id="PRU00221"/>
    </source>
</evidence>
<evidence type="ECO:0000256" key="1">
    <source>
        <dbReference type="ARBA" id="ARBA00022574"/>
    </source>
</evidence>
<dbReference type="Gene3D" id="2.130.10.10">
    <property type="entry name" value="YVTN repeat-like/Quinoprotein amine dehydrogenase"/>
    <property type="match status" value="3"/>
</dbReference>
<dbReference type="CDD" id="cd00200">
    <property type="entry name" value="WD40"/>
    <property type="match status" value="1"/>
</dbReference>
<dbReference type="RefSeq" id="WP_224191473.1">
    <property type="nucleotide sequence ID" value="NZ_JAIRAU010000008.1"/>
</dbReference>
<dbReference type="PANTHER" id="PTHR19879">
    <property type="entry name" value="TRANSCRIPTION INITIATION FACTOR TFIID"/>
    <property type="match status" value="1"/>
</dbReference>
<dbReference type="InterPro" id="IPR011047">
    <property type="entry name" value="Quinoprotein_ADH-like_sf"/>
</dbReference>
<comment type="caution">
    <text evidence="5">The sequence shown here is derived from an EMBL/GenBank/DDBJ whole genome shotgun (WGS) entry which is preliminary data.</text>
</comment>
<feature type="repeat" description="WD" evidence="3">
    <location>
        <begin position="51"/>
        <end position="92"/>
    </location>
</feature>
<dbReference type="InterPro" id="IPR011600">
    <property type="entry name" value="Pept_C14_caspase"/>
</dbReference>
<dbReference type="PROSITE" id="PS50082">
    <property type="entry name" value="WD_REPEATS_2"/>
    <property type="match status" value="5"/>
</dbReference>
<feature type="domain" description="Peptidase C14 caspase" evidence="4">
    <location>
        <begin position="892"/>
        <end position="1162"/>
    </location>
</feature>
<dbReference type="InterPro" id="IPR019775">
    <property type="entry name" value="WD40_repeat_CS"/>
</dbReference>
<dbReference type="SUPFAM" id="SSF50978">
    <property type="entry name" value="WD40 repeat-like"/>
    <property type="match status" value="1"/>
</dbReference>
<dbReference type="Gene3D" id="3.40.50.1460">
    <property type="match status" value="1"/>
</dbReference>
<proteinExistence type="predicted"/>
<dbReference type="PROSITE" id="PS50294">
    <property type="entry name" value="WD_REPEATS_REGION"/>
    <property type="match status" value="3"/>
</dbReference>
<protein>
    <submittedName>
        <fullName evidence="5">Caspase family protein</fullName>
    </submittedName>
</protein>
<evidence type="ECO:0000313" key="6">
    <source>
        <dbReference type="Proteomes" id="UP001139031"/>
    </source>
</evidence>
<dbReference type="Proteomes" id="UP001139031">
    <property type="component" value="Unassembled WGS sequence"/>
</dbReference>
<dbReference type="SMART" id="SM00320">
    <property type="entry name" value="WD40"/>
    <property type="match status" value="9"/>
</dbReference>
<dbReference type="InterPro" id="IPR036322">
    <property type="entry name" value="WD40_repeat_dom_sf"/>
</dbReference>
<feature type="repeat" description="WD" evidence="3">
    <location>
        <begin position="93"/>
        <end position="134"/>
    </location>
</feature>
<dbReference type="Pfam" id="PF00400">
    <property type="entry name" value="WD40"/>
    <property type="match status" value="6"/>
</dbReference>
<evidence type="ECO:0000259" key="4">
    <source>
        <dbReference type="Pfam" id="PF00656"/>
    </source>
</evidence>
<keyword evidence="2" id="KW-0677">Repeat</keyword>
<evidence type="ECO:0000256" key="2">
    <source>
        <dbReference type="ARBA" id="ARBA00022737"/>
    </source>
</evidence>
<dbReference type="InterPro" id="IPR015943">
    <property type="entry name" value="WD40/YVTN_repeat-like_dom_sf"/>
</dbReference>
<dbReference type="EMBL" id="JAIRAU010000008">
    <property type="protein sequence ID" value="MBZ5709704.1"/>
    <property type="molecule type" value="Genomic_DNA"/>
</dbReference>
<keyword evidence="6" id="KW-1185">Reference proteome</keyword>
<dbReference type="SUPFAM" id="SSF50998">
    <property type="entry name" value="Quinoprotein alcohol dehydrogenase-like"/>
    <property type="match status" value="1"/>
</dbReference>
<sequence length="1165" mass="124549">MRAAAIRGLVLAGFVGATLGAPGCKRQSVRAPDEAASANVGSGPQPELVVQAGSSHWVKDTKFSPDGRWLAVASVDGLVKLYDVRMGKEWRTFTGAAGPVYVTTWSADGERLAAAGFDKSVHVWDVASGAEVATLPGHSGWVGSIEFSPDGKRLASAASMQDQVVAIWDLEQRAVKHALMHAKDVKDLAWSRDGKVLLTATDEINVWNAEAGGLLGTIAVAPNGAGGKPLRFSPDGKMLAIDAGESVHVYDAGSWAEASRMPGTLVGWASDGELTVHRGREVVRVEPRSGRRLGGFAAGDAAGLPRAELSPGGRLAATISDMQVDLFDGTSGARVRTLRSTFWNLVGGAFGNDTELLHVAWSPTAPVIATAGFDGMLRVLDLRRGAAPKAVSAGPKVEVGAGDDGKNFLGWAYAKVGLVSDVQFSRDGASLLTRDGEGVSLWDARTLALTRRFAAPGASAESLAPDGKTLAIAHGEAVVSVFDVATGTRLRSSKGGGLDADCQKGMGETTISMGAPVITGLGWSADAKKLYVLFRETATFVEFDAQTFALGQGGCAHRTRTNAVAWSDARDRVAIGAGTHMLAQTISEISFGDNSVHVFGLAGEMPLLHRLEGHSLAVLGADFSPDGNLLATASADRTARLWDMRTGSLVTTLAGHAAEVDSVAFSHDNRYVATASYDLTVKVWDLATHAEVATIVTIGADGYVIETPDHYYTASRQGFESVSFRLGETIVPVELFDLRLNRPDLVLKRFGYAPAELLALYEKAYKKRLKKMRIDEAALRPEYHLPTAKIAGELPVSTPERTLQLHVTADDDRFALDRLLVYVNDVPIHGSAGLDLRGEKSRHHERTLAVELLPGRNKIQVSTLNAAGTESRKDTVEVVSTAPAPASDLYVVAIGVSKYADVKMNLKYAAKDARDIAGLFKSRGSRFGKVEVLQILDGEARRENILAARERLLGTKIDDQVVVFVAGHGMLDTNLDYYFVTHDFERERPSARGLSYEQLESLLDGIPARRKLMMMDTCHSGEVDEDAIRTPPPLPGAGTGARAEEVKLASDFRTFSYGGAIQSPDRSHEVLAQLFADLRRGSGAAVISSASGAEFALESAQWQNGVFTFSVLQGLMSGSADLDRDGTIRVSELREYVVGEVHRLTRGAQTPTSRRENLEFDFPVL</sequence>
<feature type="repeat" description="WD" evidence="3">
    <location>
        <begin position="653"/>
        <end position="694"/>
    </location>
</feature>
<dbReference type="Pfam" id="PF00656">
    <property type="entry name" value="Peptidase_C14"/>
    <property type="match status" value="1"/>
</dbReference>
<accession>A0ABS7TNA7</accession>